<dbReference type="AlphaFoldDB" id="A0A6V7XJ61"/>
<organism evidence="1 2">
    <name type="scientific">Meloidogyne enterolobii</name>
    <name type="common">Root-knot nematode worm</name>
    <name type="synonym">Meloidogyne mayaguensis</name>
    <dbReference type="NCBI Taxonomy" id="390850"/>
    <lineage>
        <taxon>Eukaryota</taxon>
        <taxon>Metazoa</taxon>
        <taxon>Ecdysozoa</taxon>
        <taxon>Nematoda</taxon>
        <taxon>Chromadorea</taxon>
        <taxon>Rhabditida</taxon>
        <taxon>Tylenchina</taxon>
        <taxon>Tylenchomorpha</taxon>
        <taxon>Tylenchoidea</taxon>
        <taxon>Meloidogynidae</taxon>
        <taxon>Meloidogyninae</taxon>
        <taxon>Meloidogyne</taxon>
    </lineage>
</organism>
<name>A0A6V7XJ61_MELEN</name>
<sequence>MHCWLNDKEICKTPYTSNCFTERTEDNKRCGHCASSTCNKCYTHRCNNEKDYDYFCRRKSGFDNICKNSSCYIANLEEMDKEFYNNALFCWNKTVEMTTPISDLRNCESQCFVARDESGKVTQGCGICTTNSKSADCVNCNERYCNEERLVPKQCWINDKEICKTEYDTPCFTERTLTNQSCEKCSSSSTCKQCNDNRCNSEKEFPYFCKGVDGDKECSELDCFISKGRWMI</sequence>
<comment type="caution">
    <text evidence="1">The sequence shown here is derived from an EMBL/GenBank/DDBJ whole genome shotgun (WGS) entry which is preliminary data.</text>
</comment>
<evidence type="ECO:0000313" key="2">
    <source>
        <dbReference type="Proteomes" id="UP000580250"/>
    </source>
</evidence>
<gene>
    <name evidence="1" type="ORF">MENT_LOCUS52694</name>
</gene>
<protein>
    <submittedName>
        <fullName evidence="1">Uncharacterized protein</fullName>
    </submittedName>
</protein>
<reference evidence="1 2" key="1">
    <citation type="submission" date="2020-08" db="EMBL/GenBank/DDBJ databases">
        <authorList>
            <person name="Koutsovoulos G."/>
            <person name="Danchin GJ E."/>
        </authorList>
    </citation>
    <scope>NUCLEOTIDE SEQUENCE [LARGE SCALE GENOMIC DNA]</scope>
</reference>
<evidence type="ECO:0000313" key="1">
    <source>
        <dbReference type="EMBL" id="CAD2199315.1"/>
    </source>
</evidence>
<dbReference type="Proteomes" id="UP000580250">
    <property type="component" value="Unassembled WGS sequence"/>
</dbReference>
<dbReference type="EMBL" id="CAJEWN010001678">
    <property type="protein sequence ID" value="CAD2199315.1"/>
    <property type="molecule type" value="Genomic_DNA"/>
</dbReference>
<proteinExistence type="predicted"/>
<accession>A0A6V7XJ61</accession>